<evidence type="ECO:0000313" key="4">
    <source>
        <dbReference type="Proteomes" id="UP000324222"/>
    </source>
</evidence>
<protein>
    <submittedName>
        <fullName evidence="3">Uncharacterized protein</fullName>
    </submittedName>
</protein>
<accession>A0A5B7EBX3</accession>
<dbReference type="AlphaFoldDB" id="A0A5B7EBX3"/>
<organism evidence="3 4">
    <name type="scientific">Portunus trituberculatus</name>
    <name type="common">Swimming crab</name>
    <name type="synonym">Neptunus trituberculatus</name>
    <dbReference type="NCBI Taxonomy" id="210409"/>
    <lineage>
        <taxon>Eukaryota</taxon>
        <taxon>Metazoa</taxon>
        <taxon>Ecdysozoa</taxon>
        <taxon>Arthropoda</taxon>
        <taxon>Crustacea</taxon>
        <taxon>Multicrustacea</taxon>
        <taxon>Malacostraca</taxon>
        <taxon>Eumalacostraca</taxon>
        <taxon>Eucarida</taxon>
        <taxon>Decapoda</taxon>
        <taxon>Pleocyemata</taxon>
        <taxon>Brachyura</taxon>
        <taxon>Eubrachyura</taxon>
        <taxon>Portunoidea</taxon>
        <taxon>Portunidae</taxon>
        <taxon>Portuninae</taxon>
        <taxon>Portunus</taxon>
    </lineage>
</organism>
<feature type="transmembrane region" description="Helical" evidence="2">
    <location>
        <begin position="167"/>
        <end position="185"/>
    </location>
</feature>
<reference evidence="3 4" key="1">
    <citation type="submission" date="2019-05" db="EMBL/GenBank/DDBJ databases">
        <title>Another draft genome of Portunus trituberculatus and its Hox gene families provides insights of decapod evolution.</title>
        <authorList>
            <person name="Jeong J.-H."/>
            <person name="Song I."/>
            <person name="Kim S."/>
            <person name="Choi T."/>
            <person name="Kim D."/>
            <person name="Ryu S."/>
            <person name="Kim W."/>
        </authorList>
    </citation>
    <scope>NUCLEOTIDE SEQUENCE [LARGE SCALE GENOMIC DNA]</scope>
    <source>
        <tissue evidence="3">Muscle</tissue>
    </source>
</reference>
<dbReference type="Proteomes" id="UP000324222">
    <property type="component" value="Unassembled WGS sequence"/>
</dbReference>
<keyword evidence="4" id="KW-1185">Reference proteome</keyword>
<feature type="transmembrane region" description="Helical" evidence="2">
    <location>
        <begin position="15"/>
        <end position="34"/>
    </location>
</feature>
<keyword evidence="2" id="KW-0472">Membrane</keyword>
<gene>
    <name evidence="3" type="ORF">E2C01_024303</name>
</gene>
<feature type="region of interest" description="Disordered" evidence="1">
    <location>
        <begin position="73"/>
        <end position="98"/>
    </location>
</feature>
<keyword evidence="2" id="KW-1133">Transmembrane helix</keyword>
<comment type="caution">
    <text evidence="3">The sequence shown here is derived from an EMBL/GenBank/DDBJ whole genome shotgun (WGS) entry which is preliminary data.</text>
</comment>
<dbReference type="EMBL" id="VSRR010002354">
    <property type="protein sequence ID" value="MPC31028.1"/>
    <property type="molecule type" value="Genomic_DNA"/>
</dbReference>
<name>A0A5B7EBX3_PORTR</name>
<evidence type="ECO:0000256" key="2">
    <source>
        <dbReference type="SAM" id="Phobius"/>
    </source>
</evidence>
<evidence type="ECO:0000313" key="3">
    <source>
        <dbReference type="EMBL" id="MPC31028.1"/>
    </source>
</evidence>
<evidence type="ECO:0000256" key="1">
    <source>
        <dbReference type="SAM" id="MobiDB-lite"/>
    </source>
</evidence>
<proteinExistence type="predicted"/>
<sequence>MGTRDIIESTKPSPYAWAWLCVNLLVSVTYCWYVDLSQPLTTSHKVHIQLLVGVPQYILIDSTLVEVTHLKPTSPRPLKLPRSLGRPLRSPGDCSGRRSGPLARATLEARLLLCKTGDTVIARVSGLPLSGAAPKRIQTYRALNPSIPLGGSTYSHALLLYSMTTRVTAALFCEFVAFFFIPAWQECMYVPPPLKAATH</sequence>
<keyword evidence="2" id="KW-0812">Transmembrane</keyword>